<keyword evidence="3" id="KW-1185">Reference proteome</keyword>
<organism evidence="2 3">
    <name type="scientific">Dermatophagoides pteronyssinus</name>
    <name type="common">European house dust mite</name>
    <dbReference type="NCBI Taxonomy" id="6956"/>
    <lineage>
        <taxon>Eukaryota</taxon>
        <taxon>Metazoa</taxon>
        <taxon>Ecdysozoa</taxon>
        <taxon>Arthropoda</taxon>
        <taxon>Chelicerata</taxon>
        <taxon>Arachnida</taxon>
        <taxon>Acari</taxon>
        <taxon>Acariformes</taxon>
        <taxon>Sarcoptiformes</taxon>
        <taxon>Astigmata</taxon>
        <taxon>Psoroptidia</taxon>
        <taxon>Analgoidea</taxon>
        <taxon>Pyroglyphidae</taxon>
        <taxon>Dermatophagoidinae</taxon>
        <taxon>Dermatophagoides</taxon>
    </lineage>
</organism>
<evidence type="ECO:0000313" key="3">
    <source>
        <dbReference type="Proteomes" id="UP000887458"/>
    </source>
</evidence>
<name>A0ABQ8JRJ8_DERPT</name>
<reference evidence="2 3" key="1">
    <citation type="journal article" date="2018" name="J. Allergy Clin. Immunol.">
        <title>High-quality assembly of Dermatophagoides pteronyssinus genome and transcriptome reveals a wide range of novel allergens.</title>
        <authorList>
            <person name="Liu X.Y."/>
            <person name="Yang K.Y."/>
            <person name="Wang M.Q."/>
            <person name="Kwok J.S."/>
            <person name="Zeng X."/>
            <person name="Yang Z."/>
            <person name="Xiao X.J."/>
            <person name="Lau C.P."/>
            <person name="Li Y."/>
            <person name="Huang Z.M."/>
            <person name="Ba J.G."/>
            <person name="Yim A.K."/>
            <person name="Ouyang C.Y."/>
            <person name="Ngai S.M."/>
            <person name="Chan T.F."/>
            <person name="Leung E.L."/>
            <person name="Liu L."/>
            <person name="Liu Z.G."/>
            <person name="Tsui S.K."/>
        </authorList>
    </citation>
    <scope>NUCLEOTIDE SEQUENCE [LARGE SCALE GENOMIC DNA]</scope>
    <source>
        <strain evidence="2">Derp</strain>
    </source>
</reference>
<dbReference type="Proteomes" id="UP000887458">
    <property type="component" value="Unassembled WGS sequence"/>
</dbReference>
<feature type="region of interest" description="Disordered" evidence="1">
    <location>
        <begin position="1"/>
        <end position="33"/>
    </location>
</feature>
<proteinExistence type="predicted"/>
<reference evidence="2 3" key="2">
    <citation type="journal article" date="2022" name="Mol. Biol. Evol.">
        <title>Comparative Genomics Reveals Insights into the Divergent Evolution of Astigmatic Mites and Household Pest Adaptations.</title>
        <authorList>
            <person name="Xiong Q."/>
            <person name="Wan A.T."/>
            <person name="Liu X."/>
            <person name="Fung C.S."/>
            <person name="Xiao X."/>
            <person name="Malainual N."/>
            <person name="Hou J."/>
            <person name="Wang L."/>
            <person name="Wang M."/>
            <person name="Yang K.Y."/>
            <person name="Cui Y."/>
            <person name="Leung E.L."/>
            <person name="Nong W."/>
            <person name="Shin S.K."/>
            <person name="Au S.W."/>
            <person name="Jeong K.Y."/>
            <person name="Chew F.T."/>
            <person name="Hui J.H."/>
            <person name="Leung T.F."/>
            <person name="Tungtrongchitr A."/>
            <person name="Zhong N."/>
            <person name="Liu Z."/>
            <person name="Tsui S.K."/>
        </authorList>
    </citation>
    <scope>NUCLEOTIDE SEQUENCE [LARGE SCALE GENOMIC DNA]</scope>
    <source>
        <strain evidence="2">Derp</strain>
    </source>
</reference>
<feature type="compositionally biased region" description="Basic residues" evidence="1">
    <location>
        <begin position="8"/>
        <end position="30"/>
    </location>
</feature>
<comment type="caution">
    <text evidence="2">The sequence shown here is derived from an EMBL/GenBank/DDBJ whole genome shotgun (WGS) entry which is preliminary data.</text>
</comment>
<dbReference type="PANTHER" id="PTHR33964:SF1">
    <property type="entry name" value="RE45066P"/>
    <property type="match status" value="1"/>
</dbReference>
<evidence type="ECO:0000313" key="2">
    <source>
        <dbReference type="EMBL" id="KAH9425244.1"/>
    </source>
</evidence>
<dbReference type="EMBL" id="NJHN03000020">
    <property type="protein sequence ID" value="KAH9425244.1"/>
    <property type="molecule type" value="Genomic_DNA"/>
</dbReference>
<evidence type="ECO:0000256" key="1">
    <source>
        <dbReference type="SAM" id="MobiDB-lite"/>
    </source>
</evidence>
<sequence>MSIIEARRSKHSRKRGNHRSHKSKNAKIRRRNAELPCKKGAEGEVDAVFGRMSGYGNVSRPFPTDQQELNNYCKGQFSDIRLIESYAKRCQHGLPKQYFNILVYTVKGSMSRICKKNSKKARQFLSASGCIRRASNHFDKCHRNLIERLHRIKFSEDKKKIPYTCCEYYTLRKCFQDGGRNEAKCSDKEMETVEELIESTSSNALNFFCGEYAEDSDKCEKLGPLVEAPSSRSGRKSRPKYLRSISLTVAEIFDTFPELSTRT</sequence>
<protein>
    <submittedName>
        <fullName evidence="2">Uncharacterized protein</fullName>
    </submittedName>
</protein>
<accession>A0ABQ8JRJ8</accession>
<gene>
    <name evidence="2" type="ORF">DERP_014681</name>
</gene>
<dbReference type="PANTHER" id="PTHR33964">
    <property type="entry name" value="RE45066P-RELATED"/>
    <property type="match status" value="1"/>
</dbReference>